<dbReference type="InterPro" id="IPR038959">
    <property type="entry name" value="Prp19"/>
</dbReference>
<keyword evidence="1" id="KW-0539">Nucleus</keyword>
<accession>A0AAF0XRD8</accession>
<dbReference type="Proteomes" id="UP000077755">
    <property type="component" value="Chromosome 8"/>
</dbReference>
<gene>
    <name evidence="4" type="ORF">DCAR_0830731</name>
</gene>
<dbReference type="InterPro" id="IPR000726">
    <property type="entry name" value="Glyco_hydro_19_cat"/>
</dbReference>
<dbReference type="PANTHER" id="PTHR43995:SF1">
    <property type="entry name" value="PRE-MRNA-PROCESSING FACTOR 19"/>
    <property type="match status" value="1"/>
</dbReference>
<keyword evidence="1" id="KW-0508">mRNA splicing</keyword>
<comment type="subcellular location">
    <subcellularLocation>
        <location evidence="1">Nucleus</location>
    </subcellularLocation>
</comment>
<reference evidence="4" key="1">
    <citation type="journal article" date="2016" name="Nat. Genet.">
        <title>A high-quality carrot genome assembly provides new insights into carotenoid accumulation and asterid genome evolution.</title>
        <authorList>
            <person name="Iorizzo M."/>
            <person name="Ellison S."/>
            <person name="Senalik D."/>
            <person name="Zeng P."/>
            <person name="Satapoomin P."/>
            <person name="Huang J."/>
            <person name="Bowman M."/>
            <person name="Iovene M."/>
            <person name="Sanseverino W."/>
            <person name="Cavagnaro P."/>
            <person name="Yildiz M."/>
            <person name="Macko-Podgorni A."/>
            <person name="Moranska E."/>
            <person name="Grzebelus E."/>
            <person name="Grzebelus D."/>
            <person name="Ashrafi H."/>
            <person name="Zheng Z."/>
            <person name="Cheng S."/>
            <person name="Spooner D."/>
            <person name="Van Deynze A."/>
            <person name="Simon P."/>
        </authorList>
    </citation>
    <scope>NUCLEOTIDE SEQUENCE</scope>
    <source>
        <tissue evidence="4">Leaf</tissue>
    </source>
</reference>
<dbReference type="EMBL" id="CP093350">
    <property type="protein sequence ID" value="WOH11251.1"/>
    <property type="molecule type" value="Genomic_DNA"/>
</dbReference>
<dbReference type="GO" id="GO:0061630">
    <property type="term" value="F:ubiquitin protein ligase activity"/>
    <property type="evidence" value="ECO:0007669"/>
    <property type="project" value="UniProtKB-UniRule"/>
</dbReference>
<dbReference type="GO" id="GO:0005737">
    <property type="term" value="C:cytoplasm"/>
    <property type="evidence" value="ECO:0007669"/>
    <property type="project" value="TreeGrafter"/>
</dbReference>
<dbReference type="PANTHER" id="PTHR43995">
    <property type="entry name" value="PRE-MRNA-PROCESSING FACTOR 19"/>
    <property type="match status" value="1"/>
</dbReference>
<comment type="pathway">
    <text evidence="1">Protein modification; protein ubiquitination.</text>
</comment>
<keyword evidence="1" id="KW-0808">Transferase</keyword>
<dbReference type="GO" id="GO:0006281">
    <property type="term" value="P:DNA repair"/>
    <property type="evidence" value="ECO:0007669"/>
    <property type="project" value="UniProtKB-KW"/>
</dbReference>
<dbReference type="GO" id="GO:0000974">
    <property type="term" value="C:Prp19 complex"/>
    <property type="evidence" value="ECO:0007669"/>
    <property type="project" value="UniProtKB-UniRule"/>
</dbReference>
<dbReference type="Pfam" id="PF00182">
    <property type="entry name" value="Glyco_hydro_19"/>
    <property type="match status" value="1"/>
</dbReference>
<reference evidence="4" key="2">
    <citation type="submission" date="2022-03" db="EMBL/GenBank/DDBJ databases">
        <title>Draft title - Genomic analysis of global carrot germplasm unveils the trajectory of domestication and the origin of high carotenoid orange carrot.</title>
        <authorList>
            <person name="Iorizzo M."/>
            <person name="Ellison S."/>
            <person name="Senalik D."/>
            <person name="Macko-Podgorni A."/>
            <person name="Grzebelus D."/>
            <person name="Bostan H."/>
            <person name="Rolling W."/>
            <person name="Curaba J."/>
            <person name="Simon P."/>
        </authorList>
    </citation>
    <scope>NUCLEOTIDE SEQUENCE</scope>
    <source>
        <tissue evidence="4">Leaf</tissue>
    </source>
</reference>
<comment type="function">
    <text evidence="1">Ubiquitin-protein ligase which is mainly involved pre-mRNA splicing and DNA repair. Required for pre-mRNA splicing as component of the spliceosome.</text>
</comment>
<comment type="subunit">
    <text evidence="1">Homotetramer.</text>
</comment>
<keyword evidence="1" id="KW-0227">DNA damage</keyword>
<dbReference type="GO" id="GO:0070534">
    <property type="term" value="P:protein K63-linked ubiquitination"/>
    <property type="evidence" value="ECO:0007669"/>
    <property type="project" value="UniProtKB-UniRule"/>
</dbReference>
<dbReference type="InterPro" id="IPR013915">
    <property type="entry name" value="Prp19_cc"/>
</dbReference>
<feature type="domain" description="Prp19 coiled-coil region" evidence="3">
    <location>
        <begin position="60"/>
        <end position="113"/>
    </location>
</feature>
<evidence type="ECO:0000256" key="1">
    <source>
        <dbReference type="RuleBase" id="RU367101"/>
    </source>
</evidence>
<keyword evidence="1" id="KW-0234">DNA repair</keyword>
<keyword evidence="1" id="KW-0507">mRNA processing</keyword>
<dbReference type="AlphaFoldDB" id="A0AAF0XRD8"/>
<protein>
    <recommendedName>
        <fullName evidence="1">Pre-mRNA-processing factor 19</fullName>
        <ecNumber evidence="1">2.3.2.27</ecNumber>
    </recommendedName>
</protein>
<organism evidence="4 5">
    <name type="scientific">Daucus carota subsp. sativus</name>
    <name type="common">Carrot</name>
    <dbReference type="NCBI Taxonomy" id="79200"/>
    <lineage>
        <taxon>Eukaryota</taxon>
        <taxon>Viridiplantae</taxon>
        <taxon>Streptophyta</taxon>
        <taxon>Embryophyta</taxon>
        <taxon>Tracheophyta</taxon>
        <taxon>Spermatophyta</taxon>
        <taxon>Magnoliopsida</taxon>
        <taxon>eudicotyledons</taxon>
        <taxon>Gunneridae</taxon>
        <taxon>Pentapetalae</taxon>
        <taxon>asterids</taxon>
        <taxon>campanulids</taxon>
        <taxon>Apiales</taxon>
        <taxon>Apiaceae</taxon>
        <taxon>Apioideae</taxon>
        <taxon>Scandiceae</taxon>
        <taxon>Daucinae</taxon>
        <taxon>Daucus</taxon>
        <taxon>Daucus sect. Daucus</taxon>
    </lineage>
</organism>
<dbReference type="KEGG" id="dcr:108199543"/>
<dbReference type="Pfam" id="PF08606">
    <property type="entry name" value="Prp19"/>
    <property type="match status" value="1"/>
</dbReference>
<dbReference type="GO" id="GO:0071006">
    <property type="term" value="C:U2-type catalytic step 1 spliceosome"/>
    <property type="evidence" value="ECO:0007669"/>
    <property type="project" value="TreeGrafter"/>
</dbReference>
<keyword evidence="1" id="KW-0747">Spliceosome</keyword>
<keyword evidence="5" id="KW-1185">Reference proteome</keyword>
<evidence type="ECO:0000259" key="3">
    <source>
        <dbReference type="Pfam" id="PF08606"/>
    </source>
</evidence>
<dbReference type="GO" id="GO:0000398">
    <property type="term" value="P:mRNA splicing, via spliceosome"/>
    <property type="evidence" value="ECO:0007669"/>
    <property type="project" value="InterPro"/>
</dbReference>
<proteinExistence type="inferred from homology"/>
<sequence length="155" mass="17668">MVMIFTGRMCLISGWNSVTQTESAMQFSDFGSHFQTLEGKTPIQIFMCTMAIMVAVRRNKEWDGLILSNFAPEKQLHTEREELSHAFYKYDAACCVIARLTKEQDEARSLLAQAERQASAPDGPYVWGYCFIAERNNPGTFCTSTDWPCAPRKQY</sequence>
<name>A0AAF0XRD8_DAUCS</name>
<evidence type="ECO:0000259" key="2">
    <source>
        <dbReference type="Pfam" id="PF00182"/>
    </source>
</evidence>
<dbReference type="EC" id="2.3.2.27" evidence="1"/>
<dbReference type="GO" id="GO:0006032">
    <property type="term" value="P:chitin catabolic process"/>
    <property type="evidence" value="ECO:0007669"/>
    <property type="project" value="InterPro"/>
</dbReference>
<evidence type="ECO:0000313" key="5">
    <source>
        <dbReference type="Proteomes" id="UP000077755"/>
    </source>
</evidence>
<dbReference type="GO" id="GO:0016998">
    <property type="term" value="P:cell wall macromolecule catabolic process"/>
    <property type="evidence" value="ECO:0007669"/>
    <property type="project" value="InterPro"/>
</dbReference>
<comment type="similarity">
    <text evidence="1">Belongs to the WD repeat PRP19 family.</text>
</comment>
<feature type="domain" description="Glycoside hydrolase family 19 catalytic" evidence="2">
    <location>
        <begin position="117"/>
        <end position="155"/>
    </location>
</feature>
<comment type="catalytic activity">
    <reaction evidence="1">
        <text>S-ubiquitinyl-[E2 ubiquitin-conjugating enzyme]-L-cysteine + [acceptor protein]-L-lysine = [E2 ubiquitin-conjugating enzyme]-L-cysteine + N(6)-ubiquitinyl-[acceptor protein]-L-lysine.</text>
        <dbReference type="EC" id="2.3.2.27"/>
    </reaction>
</comment>
<keyword evidence="1" id="KW-0833">Ubl conjugation pathway</keyword>
<evidence type="ECO:0000313" key="4">
    <source>
        <dbReference type="EMBL" id="WOH11251.1"/>
    </source>
</evidence>
<dbReference type="GO" id="GO:0004568">
    <property type="term" value="F:chitinase activity"/>
    <property type="evidence" value="ECO:0007669"/>
    <property type="project" value="InterPro"/>
</dbReference>